<name>A0AAJ0HL62_9PEZI</name>
<dbReference type="EMBL" id="JAUIQD010000003">
    <property type="protein sequence ID" value="KAK3356870.1"/>
    <property type="molecule type" value="Genomic_DNA"/>
</dbReference>
<evidence type="ECO:0000256" key="1">
    <source>
        <dbReference type="SAM" id="SignalP"/>
    </source>
</evidence>
<comment type="caution">
    <text evidence="2">The sequence shown here is derived from an EMBL/GenBank/DDBJ whole genome shotgun (WGS) entry which is preliminary data.</text>
</comment>
<dbReference type="Proteomes" id="UP001275084">
    <property type="component" value="Unassembled WGS sequence"/>
</dbReference>
<sequence>MRKPVICSLAIAWGATALPQAFSNSGPSTGGTGPYAPANYTTDPALLSHTLYLPKTPTTKLPILIWGEGGCQANGLQFLSFLTQIASHGIAVIASGPPGGTGTTTAALLTAAIDWATSAAAAAKHPSLDPSRIAVAGQSCGGVEAYAVANDTRVSVVGIFNSGLMTPAESRRVVPGIKKPIFYFLGGSGDIAYENGERDFDLLPSGTPSWKGNLPVGHGGTYRDTDGGKFGVAAVRFLQWTLRGNLTAASFFTGQEAVQAGWAVEARNLDAITVTAI</sequence>
<protein>
    <submittedName>
        <fullName evidence="2">Alpha/Beta hydrolase protein</fullName>
    </submittedName>
</protein>
<evidence type="ECO:0000313" key="3">
    <source>
        <dbReference type="Proteomes" id="UP001275084"/>
    </source>
</evidence>
<reference evidence="2" key="2">
    <citation type="submission" date="2023-06" db="EMBL/GenBank/DDBJ databases">
        <authorList>
            <consortium name="Lawrence Berkeley National Laboratory"/>
            <person name="Haridas S."/>
            <person name="Hensen N."/>
            <person name="Bonometti L."/>
            <person name="Westerberg I."/>
            <person name="Brannstrom I.O."/>
            <person name="Guillou S."/>
            <person name="Cros-Aarteil S."/>
            <person name="Calhoun S."/>
            <person name="Kuo A."/>
            <person name="Mondo S."/>
            <person name="Pangilinan J."/>
            <person name="Riley R."/>
            <person name="Labutti K."/>
            <person name="Andreopoulos B."/>
            <person name="Lipzen A."/>
            <person name="Chen C."/>
            <person name="Yanf M."/>
            <person name="Daum C."/>
            <person name="Ng V."/>
            <person name="Clum A."/>
            <person name="Steindorff A."/>
            <person name="Ohm R."/>
            <person name="Martin F."/>
            <person name="Silar P."/>
            <person name="Natvig D."/>
            <person name="Lalanne C."/>
            <person name="Gautier V."/>
            <person name="Ament-Velasquez S.L."/>
            <person name="Kruys A."/>
            <person name="Hutchinson M.I."/>
            <person name="Powell A.J."/>
            <person name="Barry K."/>
            <person name="Miller A.N."/>
            <person name="Grigoriev I.V."/>
            <person name="Debuchy R."/>
            <person name="Gladieux P."/>
            <person name="Thoren M.H."/>
            <person name="Johannesson H."/>
        </authorList>
    </citation>
    <scope>NUCLEOTIDE SEQUENCE</scope>
    <source>
        <strain evidence="2">CBS 955.72</strain>
    </source>
</reference>
<dbReference type="PANTHER" id="PTHR33428">
    <property type="entry name" value="CHLOROPHYLLASE-2, CHLOROPLASTIC"/>
    <property type="match status" value="1"/>
</dbReference>
<proteinExistence type="predicted"/>
<evidence type="ECO:0000313" key="2">
    <source>
        <dbReference type="EMBL" id="KAK3356870.1"/>
    </source>
</evidence>
<dbReference type="SUPFAM" id="SSF53474">
    <property type="entry name" value="alpha/beta-Hydrolases"/>
    <property type="match status" value="1"/>
</dbReference>
<keyword evidence="3" id="KW-1185">Reference proteome</keyword>
<feature type="chain" id="PRO_5042530178" evidence="1">
    <location>
        <begin position="18"/>
        <end position="277"/>
    </location>
</feature>
<keyword evidence="2" id="KW-0378">Hydrolase</keyword>
<reference evidence="2" key="1">
    <citation type="journal article" date="2023" name="Mol. Phylogenet. Evol.">
        <title>Genome-scale phylogeny and comparative genomics of the fungal order Sordariales.</title>
        <authorList>
            <person name="Hensen N."/>
            <person name="Bonometti L."/>
            <person name="Westerberg I."/>
            <person name="Brannstrom I.O."/>
            <person name="Guillou S."/>
            <person name="Cros-Aarteil S."/>
            <person name="Calhoun S."/>
            <person name="Haridas S."/>
            <person name="Kuo A."/>
            <person name="Mondo S."/>
            <person name="Pangilinan J."/>
            <person name="Riley R."/>
            <person name="LaButti K."/>
            <person name="Andreopoulos B."/>
            <person name="Lipzen A."/>
            <person name="Chen C."/>
            <person name="Yan M."/>
            <person name="Daum C."/>
            <person name="Ng V."/>
            <person name="Clum A."/>
            <person name="Steindorff A."/>
            <person name="Ohm R.A."/>
            <person name="Martin F."/>
            <person name="Silar P."/>
            <person name="Natvig D.O."/>
            <person name="Lalanne C."/>
            <person name="Gautier V."/>
            <person name="Ament-Velasquez S.L."/>
            <person name="Kruys A."/>
            <person name="Hutchinson M.I."/>
            <person name="Powell A.J."/>
            <person name="Barry K."/>
            <person name="Miller A.N."/>
            <person name="Grigoriev I.V."/>
            <person name="Debuchy R."/>
            <person name="Gladieux P."/>
            <person name="Hiltunen Thoren M."/>
            <person name="Johannesson H."/>
        </authorList>
    </citation>
    <scope>NUCLEOTIDE SEQUENCE</scope>
    <source>
        <strain evidence="2">CBS 955.72</strain>
    </source>
</reference>
<accession>A0AAJ0HL62</accession>
<dbReference type="InterPro" id="IPR029058">
    <property type="entry name" value="AB_hydrolase_fold"/>
</dbReference>
<keyword evidence="1" id="KW-0732">Signal</keyword>
<dbReference type="AlphaFoldDB" id="A0AAJ0HL62"/>
<feature type="signal peptide" evidence="1">
    <location>
        <begin position="1"/>
        <end position="17"/>
    </location>
</feature>
<dbReference type="Gene3D" id="3.40.50.1820">
    <property type="entry name" value="alpha/beta hydrolase"/>
    <property type="match status" value="1"/>
</dbReference>
<organism evidence="2 3">
    <name type="scientific">Lasiosphaeria hispida</name>
    <dbReference type="NCBI Taxonomy" id="260671"/>
    <lineage>
        <taxon>Eukaryota</taxon>
        <taxon>Fungi</taxon>
        <taxon>Dikarya</taxon>
        <taxon>Ascomycota</taxon>
        <taxon>Pezizomycotina</taxon>
        <taxon>Sordariomycetes</taxon>
        <taxon>Sordariomycetidae</taxon>
        <taxon>Sordariales</taxon>
        <taxon>Lasiosphaeriaceae</taxon>
        <taxon>Lasiosphaeria</taxon>
    </lineage>
</organism>
<dbReference type="GO" id="GO:0016787">
    <property type="term" value="F:hydrolase activity"/>
    <property type="evidence" value="ECO:0007669"/>
    <property type="project" value="UniProtKB-KW"/>
</dbReference>
<gene>
    <name evidence="2" type="ORF">B0T25DRAFT_603514</name>
</gene>
<dbReference type="PANTHER" id="PTHR33428:SF14">
    <property type="entry name" value="CARBOXYLESTERASE TYPE B DOMAIN-CONTAINING PROTEIN"/>
    <property type="match status" value="1"/>
</dbReference>